<dbReference type="PANTHER" id="PTHR10434">
    <property type="entry name" value="1-ACYL-SN-GLYCEROL-3-PHOSPHATE ACYLTRANSFERASE"/>
    <property type="match status" value="1"/>
</dbReference>
<evidence type="ECO:0000313" key="5">
    <source>
        <dbReference type="EMBL" id="ALV85562.1"/>
    </source>
</evidence>
<dbReference type="GO" id="GO:0006654">
    <property type="term" value="P:phosphatidic acid biosynthetic process"/>
    <property type="evidence" value="ECO:0007669"/>
    <property type="project" value="TreeGrafter"/>
</dbReference>
<dbReference type="GO" id="GO:0003841">
    <property type="term" value="F:1-acylglycerol-3-phosphate O-acyltransferase activity"/>
    <property type="evidence" value="ECO:0007669"/>
    <property type="project" value="TreeGrafter"/>
</dbReference>
<evidence type="ECO:0000259" key="4">
    <source>
        <dbReference type="SMART" id="SM00563"/>
    </source>
</evidence>
<sequence>MALTRYVRASAALLALALPFVLVAGPALYAIVLWDRAAGADGLTHRRRVAKWQAVCGEIALFLVKGIMGIRVAYDLPEAPLPEGPYVVVSNHFGGFDGFLVVRVLGKLLGRADIRAVGKQEVRKWPVVGRAWTDLRWGFVARNHDPKDHRAVERCGESALADGACALIFPEGTIFDPDKRKDGYVRVLAPKSGGLKTLCRAMPGSRALCVTIAWAHGRYGESFLEGIIPFGASVRVIVRVADVPEDVDAWLRDEWRRKDALIDAGN</sequence>
<dbReference type="SMART" id="SM00563">
    <property type="entry name" value="PlsC"/>
    <property type="match status" value="1"/>
</dbReference>
<dbReference type="InterPro" id="IPR002123">
    <property type="entry name" value="Plipid/glycerol_acylTrfase"/>
</dbReference>
<reference evidence="5" key="1">
    <citation type="journal article" date="2015" name="J. Microbiol. Biotechnol.">
        <title>Functional Metagenome Mining of Soil for a Novel Gentamicin Resistance Gene.</title>
        <authorList>
            <person name="Im H."/>
            <person name="Kim K.M."/>
            <person name="Lee S.H."/>
            <person name="Ryu C.M."/>
        </authorList>
    </citation>
    <scope>NUCLEOTIDE SEQUENCE</scope>
</reference>
<keyword evidence="1 5" id="KW-0808">Transferase</keyword>
<feature type="domain" description="Phospholipid/glycerol acyltransferase" evidence="4">
    <location>
        <begin position="86"/>
        <end position="217"/>
    </location>
</feature>
<keyword evidence="3" id="KW-1133">Transmembrane helix</keyword>
<name>A0A0U3JDQ8_9BACT</name>
<keyword evidence="3" id="KW-0812">Transmembrane</keyword>
<keyword evidence="3" id="KW-0472">Membrane</keyword>
<dbReference type="CDD" id="cd07989">
    <property type="entry name" value="LPLAT_AGPAT-like"/>
    <property type="match status" value="1"/>
</dbReference>
<evidence type="ECO:0000256" key="3">
    <source>
        <dbReference type="SAM" id="Phobius"/>
    </source>
</evidence>
<evidence type="ECO:0000256" key="2">
    <source>
        <dbReference type="ARBA" id="ARBA00023315"/>
    </source>
</evidence>
<keyword evidence="2 5" id="KW-0012">Acyltransferase</keyword>
<organism evidence="5">
    <name type="scientific">uncultured bacterium pA1</name>
    <dbReference type="NCBI Taxonomy" id="1776268"/>
    <lineage>
        <taxon>Bacteria</taxon>
        <taxon>environmental samples</taxon>
    </lineage>
</organism>
<dbReference type="Pfam" id="PF01553">
    <property type="entry name" value="Acyltransferase"/>
    <property type="match status" value="1"/>
</dbReference>
<accession>A0A0U3JDQ8</accession>
<dbReference type="SUPFAM" id="SSF69593">
    <property type="entry name" value="Glycerol-3-phosphate (1)-acyltransferase"/>
    <property type="match status" value="1"/>
</dbReference>
<dbReference type="EMBL" id="KU240005">
    <property type="protein sequence ID" value="ALV85562.1"/>
    <property type="molecule type" value="Genomic_DNA"/>
</dbReference>
<feature type="transmembrane region" description="Helical" evidence="3">
    <location>
        <begin position="12"/>
        <end position="34"/>
    </location>
</feature>
<dbReference type="PANTHER" id="PTHR10434:SF11">
    <property type="entry name" value="1-ACYL-SN-GLYCEROL-3-PHOSPHATE ACYLTRANSFERASE"/>
    <property type="match status" value="1"/>
</dbReference>
<evidence type="ECO:0000256" key="1">
    <source>
        <dbReference type="ARBA" id="ARBA00022679"/>
    </source>
</evidence>
<dbReference type="AlphaFoldDB" id="A0A0U3JDQ8"/>
<proteinExistence type="predicted"/>
<protein>
    <submittedName>
        <fullName evidence="5">Acyltransferase</fullName>
    </submittedName>
</protein>